<keyword evidence="7" id="KW-0539">Nucleus</keyword>
<gene>
    <name evidence="9" type="ORF">INT48_006158</name>
</gene>
<keyword evidence="6" id="KW-0736">Signalosome</keyword>
<dbReference type="InterPro" id="IPR036390">
    <property type="entry name" value="WH_DNA-bd_sf"/>
</dbReference>
<dbReference type="PANTHER" id="PTHR10758">
    <property type="entry name" value="26S PROTEASOME NON-ATPASE REGULATORY SUBUNIT 3/COP9 SIGNALOSOME COMPLEX SUBUNIT 3"/>
    <property type="match status" value="1"/>
</dbReference>
<dbReference type="PANTHER" id="PTHR10758:SF1">
    <property type="entry name" value="COP9 SIGNALOSOME COMPLEX SUBUNIT 3"/>
    <property type="match status" value="1"/>
</dbReference>
<comment type="similarity">
    <text evidence="3">Belongs to the CSN3 family.</text>
</comment>
<dbReference type="InterPro" id="IPR000717">
    <property type="entry name" value="PCI_dom"/>
</dbReference>
<dbReference type="InterPro" id="IPR055089">
    <property type="entry name" value="COP9_N"/>
</dbReference>
<comment type="subcellular location">
    <subcellularLocation>
        <location evidence="2">Cytoplasm</location>
    </subcellularLocation>
    <subcellularLocation>
        <location evidence="1">Nucleus</location>
    </subcellularLocation>
</comment>
<dbReference type="InterPro" id="IPR050756">
    <property type="entry name" value="CSN3"/>
</dbReference>
<dbReference type="Pfam" id="PF01399">
    <property type="entry name" value="PCI"/>
    <property type="match status" value="1"/>
</dbReference>
<evidence type="ECO:0000256" key="4">
    <source>
        <dbReference type="ARBA" id="ARBA00014878"/>
    </source>
</evidence>
<comment type="caution">
    <text evidence="9">The sequence shown here is derived from an EMBL/GenBank/DDBJ whole genome shotgun (WGS) entry which is preliminary data.</text>
</comment>
<organism evidence="9 10">
    <name type="scientific">Thamnidium elegans</name>
    <dbReference type="NCBI Taxonomy" id="101142"/>
    <lineage>
        <taxon>Eukaryota</taxon>
        <taxon>Fungi</taxon>
        <taxon>Fungi incertae sedis</taxon>
        <taxon>Mucoromycota</taxon>
        <taxon>Mucoromycotina</taxon>
        <taxon>Mucoromycetes</taxon>
        <taxon>Mucorales</taxon>
        <taxon>Mucorineae</taxon>
        <taxon>Mucoraceae</taxon>
        <taxon>Thamnidium</taxon>
    </lineage>
</organism>
<feature type="domain" description="PCI" evidence="8">
    <location>
        <begin position="207"/>
        <end position="375"/>
    </location>
</feature>
<name>A0A8H7SLS6_9FUNG</name>
<dbReference type="GO" id="GO:0006511">
    <property type="term" value="P:ubiquitin-dependent protein catabolic process"/>
    <property type="evidence" value="ECO:0007669"/>
    <property type="project" value="TreeGrafter"/>
</dbReference>
<sequence length="446" mass="50671">MQQPDAESSKPIPSIDEVIALIISAEDSGHKKALEKLNLLNGSSLLSYTTDGLDPLTVLNPKTHSLAYLYFITERCQRATSQNALQLYQLLYHFIQVYDQQQVRLAPKRFTLIAKALLKITNVLKKPLLPLQSLARAIERFVDTPNTLTSLHAPFIQACILAKNYSFPLLVLDHDIEVLDVERHDIDIQSFLQYYYYGSIVYIANKNFERALDFLSIVISAPTQKAISAIQIAAYKKFVLVSLIYQGQVSALPKYTAQGVEKVCRTQSQPYLNLLKDFNETDLDMFQENASSASALFESDKHIGLVKQCFQALRRKKIKELTNVYITVGLNEMATKIGTLPQELELILIEMIYQNQISATISVTDQHIKMVHFTDEEDKSQVNLEDRIFQIATINDRVSYMDKLEGLNRDFQTKFMTLSANGGQMTATPYDEDFDLPLDDDTKIFN</sequence>
<dbReference type="AlphaFoldDB" id="A0A8H7SLS6"/>
<evidence type="ECO:0000313" key="10">
    <source>
        <dbReference type="Proteomes" id="UP000613177"/>
    </source>
</evidence>
<dbReference type="SUPFAM" id="SSF46785">
    <property type="entry name" value="Winged helix' DNA-binding domain"/>
    <property type="match status" value="1"/>
</dbReference>
<evidence type="ECO:0000256" key="5">
    <source>
        <dbReference type="ARBA" id="ARBA00022490"/>
    </source>
</evidence>
<dbReference type="GO" id="GO:0005737">
    <property type="term" value="C:cytoplasm"/>
    <property type="evidence" value="ECO:0007669"/>
    <property type="project" value="UniProtKB-SubCell"/>
</dbReference>
<dbReference type="Pfam" id="PF22788">
    <property type="entry name" value="COP9_hel_rpt"/>
    <property type="match status" value="1"/>
</dbReference>
<accession>A0A8H7SLS6</accession>
<evidence type="ECO:0000256" key="1">
    <source>
        <dbReference type="ARBA" id="ARBA00004123"/>
    </source>
</evidence>
<dbReference type="Proteomes" id="UP000613177">
    <property type="component" value="Unassembled WGS sequence"/>
</dbReference>
<evidence type="ECO:0000256" key="7">
    <source>
        <dbReference type="ARBA" id="ARBA00023242"/>
    </source>
</evidence>
<evidence type="ECO:0000313" key="9">
    <source>
        <dbReference type="EMBL" id="KAG2232904.1"/>
    </source>
</evidence>
<dbReference type="EMBL" id="JAEPRE010000095">
    <property type="protein sequence ID" value="KAG2232904.1"/>
    <property type="molecule type" value="Genomic_DNA"/>
</dbReference>
<evidence type="ECO:0000259" key="8">
    <source>
        <dbReference type="PROSITE" id="PS50250"/>
    </source>
</evidence>
<keyword evidence="10" id="KW-1185">Reference proteome</keyword>
<dbReference type="PROSITE" id="PS50250">
    <property type="entry name" value="PCI"/>
    <property type="match status" value="1"/>
</dbReference>
<proteinExistence type="inferred from homology"/>
<evidence type="ECO:0000256" key="6">
    <source>
        <dbReference type="ARBA" id="ARBA00022790"/>
    </source>
</evidence>
<reference evidence="9" key="1">
    <citation type="submission" date="2021-01" db="EMBL/GenBank/DDBJ databases">
        <title>Metabolic potential, ecology and presence of endohyphal bacteria is reflected in genomic diversity of Mucoromycotina.</title>
        <authorList>
            <person name="Muszewska A."/>
            <person name="Okrasinska A."/>
            <person name="Steczkiewicz K."/>
            <person name="Drgas O."/>
            <person name="Orlowska M."/>
            <person name="Perlinska-Lenart U."/>
            <person name="Aleksandrzak-Piekarczyk T."/>
            <person name="Szatraj K."/>
            <person name="Zielenkiewicz U."/>
            <person name="Pilsyk S."/>
            <person name="Malc E."/>
            <person name="Mieczkowski P."/>
            <person name="Kruszewska J.S."/>
            <person name="Biernat P."/>
            <person name="Pawlowska J."/>
        </authorList>
    </citation>
    <scope>NUCLEOTIDE SEQUENCE</scope>
    <source>
        <strain evidence="9">WA0000018081</strain>
    </source>
</reference>
<evidence type="ECO:0000256" key="3">
    <source>
        <dbReference type="ARBA" id="ARBA00007084"/>
    </source>
</evidence>
<evidence type="ECO:0000256" key="2">
    <source>
        <dbReference type="ARBA" id="ARBA00004496"/>
    </source>
</evidence>
<dbReference type="SMART" id="SM00088">
    <property type="entry name" value="PINT"/>
    <property type="match status" value="1"/>
</dbReference>
<protein>
    <recommendedName>
        <fullName evidence="4">COP9 signalosome complex subunit 3</fullName>
    </recommendedName>
</protein>
<dbReference type="GO" id="GO:0008180">
    <property type="term" value="C:COP9 signalosome"/>
    <property type="evidence" value="ECO:0007669"/>
    <property type="project" value="UniProtKB-KW"/>
</dbReference>
<keyword evidence="5" id="KW-0963">Cytoplasm</keyword>